<evidence type="ECO:0000313" key="1">
    <source>
        <dbReference type="EMBL" id="MCI3276626.1"/>
    </source>
</evidence>
<keyword evidence="2" id="KW-1185">Reference proteome</keyword>
<proteinExistence type="predicted"/>
<dbReference type="InterPro" id="IPR054058">
    <property type="entry name" value="HTH_67"/>
</dbReference>
<dbReference type="RefSeq" id="WP_242773390.1">
    <property type="nucleotide sequence ID" value="NZ_JALDAY010000012.1"/>
</dbReference>
<comment type="caution">
    <text evidence="1">The sequence shown here is derived from an EMBL/GenBank/DDBJ whole genome shotgun (WGS) entry which is preliminary data.</text>
</comment>
<dbReference type="Pfam" id="PF21863">
    <property type="entry name" value="HTH_67"/>
    <property type="match status" value="1"/>
</dbReference>
<protein>
    <submittedName>
        <fullName evidence="1">MarR family transcriptional regulator</fullName>
    </submittedName>
</protein>
<dbReference type="EMBL" id="JALDAY010000012">
    <property type="protein sequence ID" value="MCI3276626.1"/>
    <property type="molecule type" value="Genomic_DNA"/>
</dbReference>
<sequence>MGMTRLQPTTHVARRMFELLEPVCLVTFMAEECNEEMAALGHRTYWDGYFASRAAPLGRVPAEVVHAAFYNFAEGEAARHIPSAWETIPPEASLAARERGSAASLRRILGAELAGSPGLVRAADLTTKAATSAPTEGRVMYAGMRTLPVPADPVARLWHSATMLREHRGDGHIAALVGARIGGTEAHVLSALDQGIHPAESFGRIHHLPKKRLAAVMDGLRERGLVDADGHFTDAGRATKQRIETLTDELAVAPYEALSPAELDELITELEPITAALVATGSQ</sequence>
<gene>
    <name evidence="1" type="ORF">MQP27_36685</name>
</gene>
<dbReference type="NCBIfam" id="NF047719">
    <property type="entry name" value="SCO6745_fam_HTH"/>
    <property type="match status" value="1"/>
</dbReference>
<name>A0ABS9YJ71_9ACTN</name>
<reference evidence="1" key="1">
    <citation type="submission" date="2022-03" db="EMBL/GenBank/DDBJ databases">
        <title>Streptomyces 7R015 and 7R016 isolated from Barleria lupulina in Thailand.</title>
        <authorList>
            <person name="Kanchanasin P."/>
            <person name="Phongsopitanun W."/>
            <person name="Tanasupawat S."/>
        </authorList>
    </citation>
    <scope>NUCLEOTIDE SEQUENCE</scope>
    <source>
        <strain evidence="1">7R015</strain>
    </source>
</reference>
<dbReference type="Proteomes" id="UP001165269">
    <property type="component" value="Unassembled WGS sequence"/>
</dbReference>
<organism evidence="1 2">
    <name type="scientific">Streptomyces cylindrosporus</name>
    <dbReference type="NCBI Taxonomy" id="2927583"/>
    <lineage>
        <taxon>Bacteria</taxon>
        <taxon>Bacillati</taxon>
        <taxon>Actinomycetota</taxon>
        <taxon>Actinomycetes</taxon>
        <taxon>Kitasatosporales</taxon>
        <taxon>Streptomycetaceae</taxon>
        <taxon>Streptomyces</taxon>
    </lineage>
</organism>
<accession>A0ABS9YJ71</accession>
<evidence type="ECO:0000313" key="2">
    <source>
        <dbReference type="Proteomes" id="UP001165269"/>
    </source>
</evidence>